<gene>
    <name evidence="6" type="ORF">EV656_108113</name>
</gene>
<accession>A0A4R2NKM4</accession>
<evidence type="ECO:0000313" key="6">
    <source>
        <dbReference type="EMBL" id="TCP22067.1"/>
    </source>
</evidence>
<dbReference type="InterPro" id="IPR038665">
    <property type="entry name" value="Voltage-dep_anion_channel_sf"/>
</dbReference>
<evidence type="ECO:0000256" key="1">
    <source>
        <dbReference type="ARBA" id="ARBA00004141"/>
    </source>
</evidence>
<feature type="transmembrane region" description="Helical" evidence="5">
    <location>
        <begin position="20"/>
        <end position="38"/>
    </location>
</feature>
<evidence type="ECO:0000313" key="7">
    <source>
        <dbReference type="Proteomes" id="UP000295733"/>
    </source>
</evidence>
<name>A0A4R2NKM4_RHOAD</name>
<organism evidence="6 7">
    <name type="scientific">Rhodovulum adriaticum</name>
    <name type="common">Rhodopseudomonas adriatica</name>
    <dbReference type="NCBI Taxonomy" id="35804"/>
    <lineage>
        <taxon>Bacteria</taxon>
        <taxon>Pseudomonadati</taxon>
        <taxon>Pseudomonadota</taxon>
        <taxon>Alphaproteobacteria</taxon>
        <taxon>Rhodobacterales</taxon>
        <taxon>Paracoccaceae</taxon>
        <taxon>Rhodovulum</taxon>
    </lineage>
</organism>
<dbReference type="EMBL" id="SLXL01000008">
    <property type="protein sequence ID" value="TCP22067.1"/>
    <property type="molecule type" value="Genomic_DNA"/>
</dbReference>
<feature type="transmembrane region" description="Helical" evidence="5">
    <location>
        <begin position="186"/>
        <end position="208"/>
    </location>
</feature>
<keyword evidence="4 5" id="KW-0472">Membrane</keyword>
<feature type="transmembrane region" description="Helical" evidence="5">
    <location>
        <begin position="96"/>
        <end position="115"/>
    </location>
</feature>
<feature type="transmembrane region" description="Helical" evidence="5">
    <location>
        <begin position="58"/>
        <end position="84"/>
    </location>
</feature>
<keyword evidence="2 5" id="KW-0812">Transmembrane</keyword>
<feature type="transmembrane region" description="Helical" evidence="5">
    <location>
        <begin position="243"/>
        <end position="261"/>
    </location>
</feature>
<dbReference type="Pfam" id="PF03595">
    <property type="entry name" value="SLAC1"/>
    <property type="match status" value="1"/>
</dbReference>
<keyword evidence="7" id="KW-1185">Reference proteome</keyword>
<dbReference type="PANTHER" id="PTHR37955:SF1">
    <property type="entry name" value="DEP DOMAIN-CONTAINING PROTEIN"/>
    <property type="match status" value="1"/>
</dbReference>
<evidence type="ECO:0000256" key="4">
    <source>
        <dbReference type="ARBA" id="ARBA00023136"/>
    </source>
</evidence>
<evidence type="ECO:0000256" key="2">
    <source>
        <dbReference type="ARBA" id="ARBA00022692"/>
    </source>
</evidence>
<dbReference type="InterPro" id="IPR004695">
    <property type="entry name" value="SLAC1/Mae1/Ssu1/TehA"/>
</dbReference>
<dbReference type="CDD" id="cd09323">
    <property type="entry name" value="TDT_SLAC1_like"/>
    <property type="match status" value="1"/>
</dbReference>
<feature type="transmembrane region" description="Helical" evidence="5">
    <location>
        <begin position="273"/>
        <end position="294"/>
    </location>
</feature>
<dbReference type="Gene3D" id="1.50.10.150">
    <property type="entry name" value="Voltage-dependent anion channel"/>
    <property type="match status" value="1"/>
</dbReference>
<sequence>MTASAENHAGAGGESRLAHYPITFFATVMGMGGLTLALHAGEKAFWPAAAGEPHTHHLYSHVAFYFSAALLAVVALGYLLKVLFHFKMAAWEWHHPVRLAFFPTISISLILMSIITMNQYPPLAEPLWIVGTTLQGLLSLLVISDWIGHRDFKPGHLNAAWFIPPVGNILVPIAGAQLGYTDISWLFFSGGLLFWVVLLALVMNRLTFHDPLPGRLQPTLVILIAPPAIGFIAWMKINGELDNFAMFLINAAYVFALIVATQLPKILKLPFALSFWALSFPLAALTIATFLYAGQTGSMVHTYLGGGLLGLLVVIIALLLGRTAVAIARHEICQPE</sequence>
<dbReference type="OrthoDB" id="958273at2"/>
<comment type="caution">
    <text evidence="6">The sequence shown here is derived from an EMBL/GenBank/DDBJ whole genome shotgun (WGS) entry which is preliminary data.</text>
</comment>
<reference evidence="6 7" key="1">
    <citation type="submission" date="2019-03" db="EMBL/GenBank/DDBJ databases">
        <title>Genomic Encyclopedia of Type Strains, Phase IV (KMG-IV): sequencing the most valuable type-strain genomes for metagenomic binning, comparative biology and taxonomic classification.</title>
        <authorList>
            <person name="Goeker M."/>
        </authorList>
    </citation>
    <scope>NUCLEOTIDE SEQUENCE [LARGE SCALE GENOMIC DNA]</scope>
    <source>
        <strain evidence="6 7">DSM 2781</strain>
    </source>
</reference>
<proteinExistence type="predicted"/>
<keyword evidence="3 5" id="KW-1133">Transmembrane helix</keyword>
<evidence type="ECO:0000256" key="5">
    <source>
        <dbReference type="SAM" id="Phobius"/>
    </source>
</evidence>
<feature type="transmembrane region" description="Helical" evidence="5">
    <location>
        <begin position="220"/>
        <end position="237"/>
    </location>
</feature>
<dbReference type="PANTHER" id="PTHR37955">
    <property type="entry name" value="TELLURITE RESISTANCE PROTEIN TEHA"/>
    <property type="match status" value="1"/>
</dbReference>
<dbReference type="Proteomes" id="UP000295733">
    <property type="component" value="Unassembled WGS sequence"/>
</dbReference>
<dbReference type="RefSeq" id="WP_132604012.1">
    <property type="nucleotide sequence ID" value="NZ_NRRP01000011.1"/>
</dbReference>
<dbReference type="GO" id="GO:0046583">
    <property type="term" value="F:monoatomic cation efflux transmembrane transporter activity"/>
    <property type="evidence" value="ECO:0007669"/>
    <property type="project" value="TreeGrafter"/>
</dbReference>
<evidence type="ECO:0000256" key="3">
    <source>
        <dbReference type="ARBA" id="ARBA00022989"/>
    </source>
</evidence>
<feature type="transmembrane region" description="Helical" evidence="5">
    <location>
        <begin position="300"/>
        <end position="320"/>
    </location>
</feature>
<dbReference type="InterPro" id="IPR052951">
    <property type="entry name" value="Tellurite_res_ion_channel"/>
</dbReference>
<dbReference type="AlphaFoldDB" id="A0A4R2NKM4"/>
<protein>
    <submittedName>
        <fullName evidence="6">Tellurite resistance protein</fullName>
    </submittedName>
</protein>
<feature type="transmembrane region" description="Helical" evidence="5">
    <location>
        <begin position="159"/>
        <end position="180"/>
    </location>
</feature>
<comment type="subcellular location">
    <subcellularLocation>
        <location evidence="1">Membrane</location>
        <topology evidence="1">Multi-pass membrane protein</topology>
    </subcellularLocation>
</comment>
<dbReference type="GO" id="GO:0005886">
    <property type="term" value="C:plasma membrane"/>
    <property type="evidence" value="ECO:0007669"/>
    <property type="project" value="TreeGrafter"/>
</dbReference>
<feature type="transmembrane region" description="Helical" evidence="5">
    <location>
        <begin position="127"/>
        <end position="147"/>
    </location>
</feature>